<protein>
    <recommendedName>
        <fullName evidence="2">RNA polymerase sigma-70 region 2 domain-containing protein</fullName>
    </recommendedName>
</protein>
<dbReference type="InterPro" id="IPR013325">
    <property type="entry name" value="RNA_pol_sigma_r2"/>
</dbReference>
<reference evidence="1" key="1">
    <citation type="submission" date="2018-06" db="EMBL/GenBank/DDBJ databases">
        <authorList>
            <person name="Zhirakovskaya E."/>
        </authorList>
    </citation>
    <scope>NUCLEOTIDE SEQUENCE</scope>
</reference>
<dbReference type="GO" id="GO:0006352">
    <property type="term" value="P:DNA-templated transcription initiation"/>
    <property type="evidence" value="ECO:0007669"/>
    <property type="project" value="InterPro"/>
</dbReference>
<dbReference type="SUPFAM" id="SSF88946">
    <property type="entry name" value="Sigma2 domain of RNA polymerase sigma factors"/>
    <property type="match status" value="1"/>
</dbReference>
<dbReference type="AlphaFoldDB" id="A0A3B0VRQ7"/>
<organism evidence="1">
    <name type="scientific">hydrothermal vent metagenome</name>
    <dbReference type="NCBI Taxonomy" id="652676"/>
    <lineage>
        <taxon>unclassified sequences</taxon>
        <taxon>metagenomes</taxon>
        <taxon>ecological metagenomes</taxon>
    </lineage>
</organism>
<dbReference type="GO" id="GO:0003700">
    <property type="term" value="F:DNA-binding transcription factor activity"/>
    <property type="evidence" value="ECO:0007669"/>
    <property type="project" value="InterPro"/>
</dbReference>
<evidence type="ECO:0008006" key="2">
    <source>
        <dbReference type="Google" id="ProtNLM"/>
    </source>
</evidence>
<accession>A0A3B0VRQ7</accession>
<gene>
    <name evidence="1" type="ORF">MNBD_GAMMA01-1575</name>
</gene>
<dbReference type="EMBL" id="UOEW01000234">
    <property type="protein sequence ID" value="VAW39569.1"/>
    <property type="molecule type" value="Genomic_DNA"/>
</dbReference>
<proteinExistence type="predicted"/>
<dbReference type="Gene3D" id="1.10.1740.10">
    <property type="match status" value="1"/>
</dbReference>
<feature type="non-terminal residue" evidence="1">
    <location>
        <position position="56"/>
    </location>
</feature>
<name>A0A3B0VRQ7_9ZZZZ</name>
<evidence type="ECO:0000313" key="1">
    <source>
        <dbReference type="EMBL" id="VAW39569.1"/>
    </source>
</evidence>
<sequence length="56" mass="6555">MSHFNQTIDEITFRAACKNNTSAQQRIYETYSTPVYNLIYRITHNKTDALDITQDV</sequence>